<keyword evidence="4" id="KW-1185">Reference proteome</keyword>
<dbReference type="EMBL" id="MPUH01000162">
    <property type="protein sequence ID" value="OMJ87984.1"/>
    <property type="molecule type" value="Genomic_DNA"/>
</dbReference>
<reference evidence="3 4" key="1">
    <citation type="submission" date="2016-11" db="EMBL/GenBank/DDBJ databases">
        <title>The macronuclear genome of Stentor coeruleus: a giant cell with tiny introns.</title>
        <authorList>
            <person name="Slabodnick M."/>
            <person name="Ruby J.G."/>
            <person name="Reiff S.B."/>
            <person name="Swart E.C."/>
            <person name="Gosai S."/>
            <person name="Prabakaran S."/>
            <person name="Witkowska E."/>
            <person name="Larue G.E."/>
            <person name="Fisher S."/>
            <person name="Freeman R.M."/>
            <person name="Gunawardena J."/>
            <person name="Chu W."/>
            <person name="Stover N.A."/>
            <person name="Gregory B.D."/>
            <person name="Nowacki M."/>
            <person name="Derisi J."/>
            <person name="Roy S.W."/>
            <person name="Marshall W.F."/>
            <person name="Sood P."/>
        </authorList>
    </citation>
    <scope>NUCLEOTIDE SEQUENCE [LARGE SCALE GENOMIC DNA]</scope>
    <source>
        <strain evidence="3">WM001</strain>
    </source>
</reference>
<comment type="caution">
    <text evidence="3">The sequence shown here is derived from an EMBL/GenBank/DDBJ whole genome shotgun (WGS) entry which is preliminary data.</text>
</comment>
<organism evidence="3 4">
    <name type="scientific">Stentor coeruleus</name>
    <dbReference type="NCBI Taxonomy" id="5963"/>
    <lineage>
        <taxon>Eukaryota</taxon>
        <taxon>Sar</taxon>
        <taxon>Alveolata</taxon>
        <taxon>Ciliophora</taxon>
        <taxon>Postciliodesmatophora</taxon>
        <taxon>Heterotrichea</taxon>
        <taxon>Heterotrichida</taxon>
        <taxon>Stentoridae</taxon>
        <taxon>Stentor</taxon>
    </lineage>
</organism>
<feature type="region of interest" description="Disordered" evidence="2">
    <location>
        <begin position="311"/>
        <end position="404"/>
    </location>
</feature>
<dbReference type="OrthoDB" id="299584at2759"/>
<accession>A0A1R2CG53</accession>
<sequence>MDELWLALETKIRTLIKDIVEPTIRRTVDSKDVIDKIAKQQEIMNYRLEDLDMGIGKYARKMAAIDDMAKRIAEFEATIRLTDVRFNRDREEIKTEISSFGSKLIHLEEYLNVFDHTKEALRNDLTTLTYAIQSVKNYSEDRLQTIKEETRSKINNFDSTLIKIDVKMTQNEKSTKGLGKEIGEINNLLYTTSYKTDELMKKTKDLRKSYKLMKKNTFDSIEKLRQISIKNMTEAQASDRKILDVIVNELPLRNRLMVEEMLFHIVDDQKQRHNLAQFELQKFGLVNESSLPSDLRIILAQSRTKNIEIMSQPIPDNLSQQGPSDTNPKAKSRKNSRQRTVFVIKRGSGEFDTPQHKDSKTNIKDLYGKYSQPLEKIEEENSTRKTSIKNRSTSQDKYTDLNYGDKNYNENIDKNLRKSQMMSLRDYDVIKDELNIARYNTLIKQGANIEEEDAEDESFNSSASYPPPIDYHPLIDEAKAIGKSLVNDLKEYHDRDSAYFREILKDIKEDVEKKHKIVLECVEKVANDAHKNLKELELIINQALAECTSAITMRKRDQSDFTIEIKGLHQKAEGIEGQYGAINERMDMINRSMDYITESIRIMNALSKQDEIDRESIALMGYKEGKEGKYGKISKPVVSIEKQCLSCTGQSSVVITAFKIACLAYSPSCVNFRNITFTRKDLIDIQHRILSTLRVEKSLQLSSMLEDIRGGRSKTSSNIKIRPLSVPSSNFTLTSPRGDFSLETEFLPLIKKHGNLVSP</sequence>
<evidence type="ECO:0000256" key="1">
    <source>
        <dbReference type="SAM" id="Coils"/>
    </source>
</evidence>
<evidence type="ECO:0000256" key="2">
    <source>
        <dbReference type="SAM" id="MobiDB-lite"/>
    </source>
</evidence>
<gene>
    <name evidence="3" type="ORF">SteCoe_10136</name>
</gene>
<feature type="compositionally biased region" description="Basic and acidic residues" evidence="2">
    <location>
        <begin position="347"/>
        <end position="367"/>
    </location>
</feature>
<evidence type="ECO:0000313" key="4">
    <source>
        <dbReference type="Proteomes" id="UP000187209"/>
    </source>
</evidence>
<dbReference type="Proteomes" id="UP000187209">
    <property type="component" value="Unassembled WGS sequence"/>
</dbReference>
<keyword evidence="1" id="KW-0175">Coiled coil</keyword>
<name>A0A1R2CG53_9CILI</name>
<feature type="coiled-coil region" evidence="1">
    <location>
        <begin position="519"/>
        <end position="546"/>
    </location>
</feature>
<evidence type="ECO:0000313" key="3">
    <source>
        <dbReference type="EMBL" id="OMJ87984.1"/>
    </source>
</evidence>
<proteinExistence type="predicted"/>
<dbReference type="AlphaFoldDB" id="A0A1R2CG53"/>
<feature type="compositionally biased region" description="Polar residues" evidence="2">
    <location>
        <begin position="317"/>
        <end position="329"/>
    </location>
</feature>
<protein>
    <submittedName>
        <fullName evidence="3">Uncharacterized protein</fullName>
    </submittedName>
</protein>